<keyword evidence="4" id="KW-1003">Cell membrane</keyword>
<comment type="cofactor">
    <cofactor evidence="1">
        <name>Mg(2+)</name>
        <dbReference type="ChEBI" id="CHEBI:18420"/>
    </cofactor>
</comment>
<evidence type="ECO:0000313" key="11">
    <source>
        <dbReference type="Proteomes" id="UP000245263"/>
    </source>
</evidence>
<accession>A0ABM7UHD6</accession>
<comment type="subcellular location">
    <subcellularLocation>
        <location evidence="2">Membrane</location>
        <topology evidence="2">Multi-pass membrane protein</topology>
    </subcellularLocation>
</comment>
<feature type="transmembrane region" description="Helical" evidence="9">
    <location>
        <begin position="35"/>
        <end position="57"/>
    </location>
</feature>
<keyword evidence="6 9" id="KW-0812">Transmembrane</keyword>
<feature type="transmembrane region" description="Helical" evidence="9">
    <location>
        <begin position="104"/>
        <end position="121"/>
    </location>
</feature>
<protein>
    <submittedName>
        <fullName evidence="10">4-hydroxybenzoate octaprenyltransferase</fullName>
    </submittedName>
</protein>
<dbReference type="Gene3D" id="1.20.120.1780">
    <property type="entry name" value="UbiA prenyltransferase"/>
    <property type="match status" value="1"/>
</dbReference>
<keyword evidence="5" id="KW-0808">Transferase</keyword>
<name>A0ABM7UHD6_9LEPT</name>
<dbReference type="NCBIfam" id="TIGR01475">
    <property type="entry name" value="ubiA_other"/>
    <property type="match status" value="1"/>
</dbReference>
<feature type="transmembrane region" description="Helical" evidence="9">
    <location>
        <begin position="7"/>
        <end position="23"/>
    </location>
</feature>
<evidence type="ECO:0000256" key="6">
    <source>
        <dbReference type="ARBA" id="ARBA00022692"/>
    </source>
</evidence>
<evidence type="ECO:0000256" key="8">
    <source>
        <dbReference type="ARBA" id="ARBA00023136"/>
    </source>
</evidence>
<reference evidence="10 11" key="1">
    <citation type="submission" date="2021-08" db="EMBL/GenBank/DDBJ databases">
        <title>Complete genome sequence of Leptospira kobayashii strain E30.</title>
        <authorList>
            <person name="Nakao R."/>
            <person name="Nakamura S."/>
            <person name="Masuzawa T."/>
            <person name="Koizumi N."/>
        </authorList>
    </citation>
    <scope>NUCLEOTIDE SEQUENCE [LARGE SCALE GENOMIC DNA]</scope>
    <source>
        <strain evidence="10 11">E30</strain>
    </source>
</reference>
<keyword evidence="8 9" id="KW-0472">Membrane</keyword>
<evidence type="ECO:0000256" key="1">
    <source>
        <dbReference type="ARBA" id="ARBA00001946"/>
    </source>
</evidence>
<evidence type="ECO:0000256" key="2">
    <source>
        <dbReference type="ARBA" id="ARBA00004141"/>
    </source>
</evidence>
<evidence type="ECO:0000256" key="4">
    <source>
        <dbReference type="ARBA" id="ARBA00022475"/>
    </source>
</evidence>
<evidence type="ECO:0000256" key="7">
    <source>
        <dbReference type="ARBA" id="ARBA00022989"/>
    </source>
</evidence>
<feature type="transmembrane region" description="Helical" evidence="9">
    <location>
        <begin position="154"/>
        <end position="176"/>
    </location>
</feature>
<feature type="transmembrane region" description="Helical" evidence="9">
    <location>
        <begin position="260"/>
        <end position="277"/>
    </location>
</feature>
<dbReference type="InterPro" id="IPR039653">
    <property type="entry name" value="Prenyltransferase"/>
</dbReference>
<dbReference type="Pfam" id="PF01040">
    <property type="entry name" value="UbiA"/>
    <property type="match status" value="1"/>
</dbReference>
<evidence type="ECO:0000256" key="9">
    <source>
        <dbReference type="SAM" id="Phobius"/>
    </source>
</evidence>
<evidence type="ECO:0000313" key="10">
    <source>
        <dbReference type="EMBL" id="BDA78078.1"/>
    </source>
</evidence>
<dbReference type="CDD" id="cd13959">
    <property type="entry name" value="PT_UbiA_COQ2"/>
    <property type="match status" value="1"/>
</dbReference>
<feature type="transmembrane region" description="Helical" evidence="9">
    <location>
        <begin position="128"/>
        <end position="148"/>
    </location>
</feature>
<organism evidence="10 11">
    <name type="scientific">Leptospira kobayashii</name>
    <dbReference type="NCBI Taxonomy" id="1917830"/>
    <lineage>
        <taxon>Bacteria</taxon>
        <taxon>Pseudomonadati</taxon>
        <taxon>Spirochaetota</taxon>
        <taxon>Spirochaetia</taxon>
        <taxon>Leptospirales</taxon>
        <taxon>Leptospiraceae</taxon>
        <taxon>Leptospira</taxon>
    </lineage>
</organism>
<sequence length="291" mass="32826">MVKLSHTLFALPFAGISFILAYLQSSLEIADLIRIGLLIVICMVSARSAAMGFNRYVDAEIDERNPRTEKREIPSGKISKLSALLFIGLSAFIFIFSSFFINKLAFLLSFPALFVLFLYSLTKRFTLFCHLVLGLAISLAPLGAWIAMTESIDTIPVLFSLGLLFHISAFDILYAIQDSDFDSKEGLHSIPSRLGEKNSRIIAVILHVLSLIGFSFAGRFADLGILYYLVLSIIAFLVFYEHRLSWNHRSKELPPRFYQINSWISVVLFFAILIDKWSEFLIKLSSGISFK</sequence>
<dbReference type="NCBIfam" id="NF009524">
    <property type="entry name" value="PRK12886.1"/>
    <property type="match status" value="1"/>
</dbReference>
<keyword evidence="7 9" id="KW-1133">Transmembrane helix</keyword>
<dbReference type="PANTHER" id="PTHR11048">
    <property type="entry name" value="PRENYLTRANSFERASES"/>
    <property type="match status" value="1"/>
</dbReference>
<dbReference type="InterPro" id="IPR006371">
    <property type="entry name" value="Polyprenyltransferase_UbiA-li"/>
</dbReference>
<feature type="transmembrane region" description="Helical" evidence="9">
    <location>
        <begin position="197"/>
        <end position="217"/>
    </location>
</feature>
<feature type="transmembrane region" description="Helical" evidence="9">
    <location>
        <begin position="78"/>
        <end position="98"/>
    </location>
</feature>
<proteinExistence type="inferred from homology"/>
<keyword evidence="11" id="KW-1185">Reference proteome</keyword>
<evidence type="ECO:0000256" key="3">
    <source>
        <dbReference type="ARBA" id="ARBA00005985"/>
    </source>
</evidence>
<comment type="similarity">
    <text evidence="3">Belongs to the UbiA prenyltransferase family.</text>
</comment>
<dbReference type="PANTHER" id="PTHR11048:SF28">
    <property type="entry name" value="4-HYDROXYBENZOATE POLYPRENYLTRANSFERASE, MITOCHONDRIAL"/>
    <property type="match status" value="1"/>
</dbReference>
<dbReference type="Proteomes" id="UP000245263">
    <property type="component" value="Chromosome 1"/>
</dbReference>
<dbReference type="InterPro" id="IPR000537">
    <property type="entry name" value="UbiA_prenyltransferase"/>
</dbReference>
<dbReference type="InterPro" id="IPR044878">
    <property type="entry name" value="UbiA_sf"/>
</dbReference>
<gene>
    <name evidence="10" type="primary">ubiA</name>
    <name evidence="10" type="ORF">LPTSP3_g10080</name>
</gene>
<evidence type="ECO:0000256" key="5">
    <source>
        <dbReference type="ARBA" id="ARBA00022679"/>
    </source>
</evidence>
<feature type="transmembrane region" description="Helical" evidence="9">
    <location>
        <begin position="223"/>
        <end position="240"/>
    </location>
</feature>
<dbReference type="EMBL" id="AP025028">
    <property type="protein sequence ID" value="BDA78078.1"/>
    <property type="molecule type" value="Genomic_DNA"/>
</dbReference>
<dbReference type="Gene3D" id="1.10.357.140">
    <property type="entry name" value="UbiA prenyltransferase"/>
    <property type="match status" value="1"/>
</dbReference>